<evidence type="ECO:0000256" key="8">
    <source>
        <dbReference type="SAM" id="MobiDB-lite"/>
    </source>
</evidence>
<dbReference type="InterPro" id="IPR002386">
    <property type="entry name" value="Amicyanin/Pseudoazurin"/>
</dbReference>
<dbReference type="PRINTS" id="PR00155">
    <property type="entry name" value="AMICYANIN"/>
</dbReference>
<feature type="compositionally biased region" description="Gly residues" evidence="8">
    <location>
        <begin position="29"/>
        <end position="62"/>
    </location>
</feature>
<dbReference type="AlphaFoldDB" id="A0A256IN03"/>
<dbReference type="InterPro" id="IPR008972">
    <property type="entry name" value="Cupredoxin"/>
</dbReference>
<feature type="compositionally biased region" description="Gly residues" evidence="8">
    <location>
        <begin position="69"/>
        <end position="79"/>
    </location>
</feature>
<name>A0A256IN03_9EURY</name>
<dbReference type="Gene3D" id="2.60.40.420">
    <property type="entry name" value="Cupredoxins - blue copper proteins"/>
    <property type="match status" value="1"/>
</dbReference>
<protein>
    <submittedName>
        <fullName evidence="10">Halocyanin</fullName>
    </submittedName>
</protein>
<dbReference type="PROSITE" id="PS51257">
    <property type="entry name" value="PROKAR_LIPOPROTEIN"/>
    <property type="match status" value="1"/>
</dbReference>
<accession>A0A256IN03</accession>
<organism evidence="10 11">
    <name type="scientific">Halorubrum halodurans</name>
    <dbReference type="NCBI Taxonomy" id="1383851"/>
    <lineage>
        <taxon>Archaea</taxon>
        <taxon>Methanobacteriati</taxon>
        <taxon>Methanobacteriota</taxon>
        <taxon>Stenosarchaea group</taxon>
        <taxon>Halobacteria</taxon>
        <taxon>Halobacteriales</taxon>
        <taxon>Haloferacaceae</taxon>
        <taxon>Halorubrum</taxon>
    </lineage>
</organism>
<comment type="subcellular location">
    <subcellularLocation>
        <location evidence="1">Periplasm</location>
    </subcellularLocation>
</comment>
<feature type="region of interest" description="Disordered" evidence="8">
    <location>
        <begin position="29"/>
        <end position="89"/>
    </location>
</feature>
<evidence type="ECO:0000256" key="1">
    <source>
        <dbReference type="ARBA" id="ARBA00004418"/>
    </source>
</evidence>
<evidence type="ECO:0000256" key="7">
    <source>
        <dbReference type="PIRSR" id="PIRSR602386-1"/>
    </source>
</evidence>
<keyword evidence="3 7" id="KW-0479">Metal-binding</keyword>
<evidence type="ECO:0000259" key="9">
    <source>
        <dbReference type="Pfam" id="PF00127"/>
    </source>
</evidence>
<dbReference type="RefSeq" id="WP_094530559.1">
    <property type="nucleotide sequence ID" value="NZ_NHPJ01000050.1"/>
</dbReference>
<evidence type="ECO:0000256" key="2">
    <source>
        <dbReference type="ARBA" id="ARBA00022448"/>
    </source>
</evidence>
<dbReference type="OrthoDB" id="11836at2157"/>
<dbReference type="GO" id="GO:0009055">
    <property type="term" value="F:electron transfer activity"/>
    <property type="evidence" value="ECO:0007669"/>
    <property type="project" value="InterPro"/>
</dbReference>
<feature type="domain" description="Blue (type 1) copper" evidence="9">
    <location>
        <begin position="112"/>
        <end position="196"/>
    </location>
</feature>
<keyword evidence="2" id="KW-0813">Transport</keyword>
<dbReference type="InterPro" id="IPR017533">
    <property type="entry name" value="Halocyanin"/>
</dbReference>
<evidence type="ECO:0000256" key="3">
    <source>
        <dbReference type="ARBA" id="ARBA00022723"/>
    </source>
</evidence>
<sequence>MTRDTLDRRTVIGTTATIGVSTLLAGCSGGSAGDGSGGGGGGDGGSGGGGESDGGSGGSAGGDGEDGSGGDGGESGGGDVDYLSEEPNYDGWFDGVSNYEATVDRTDADEVTVKVGAANGLSFGPAAVAVTPGTTVVWEWTGEGGDHNVSHADGAFESETVGEAGHTFEHTFEESGVHPYVCTPHEAVGMKGAVTVRE</sequence>
<feature type="binding site" evidence="7">
    <location>
        <position position="182"/>
    </location>
    <ligand>
        <name>Cu cation</name>
        <dbReference type="ChEBI" id="CHEBI:23378"/>
    </ligand>
</feature>
<dbReference type="GO" id="GO:0042597">
    <property type="term" value="C:periplasmic space"/>
    <property type="evidence" value="ECO:0007669"/>
    <property type="project" value="UniProtKB-SubCell"/>
</dbReference>
<proteinExistence type="predicted"/>
<keyword evidence="4" id="KW-0574">Periplasm</keyword>
<evidence type="ECO:0000256" key="4">
    <source>
        <dbReference type="ARBA" id="ARBA00022764"/>
    </source>
</evidence>
<keyword evidence="11" id="KW-1185">Reference proteome</keyword>
<evidence type="ECO:0000313" key="11">
    <source>
        <dbReference type="Proteomes" id="UP000216308"/>
    </source>
</evidence>
<dbReference type="NCBIfam" id="TIGR03102">
    <property type="entry name" value="halo_cynanin"/>
    <property type="match status" value="1"/>
</dbReference>
<gene>
    <name evidence="10" type="ORF">DJ70_04505</name>
</gene>
<feature type="binding site" evidence="7">
    <location>
        <position position="185"/>
    </location>
    <ligand>
        <name>Cu cation</name>
        <dbReference type="ChEBI" id="CHEBI:23378"/>
    </ligand>
</feature>
<evidence type="ECO:0000313" key="10">
    <source>
        <dbReference type="EMBL" id="OYR57939.1"/>
    </source>
</evidence>
<feature type="binding site" evidence="7">
    <location>
        <position position="147"/>
    </location>
    <ligand>
        <name>Cu cation</name>
        <dbReference type="ChEBI" id="CHEBI:23378"/>
    </ligand>
</feature>
<dbReference type="SUPFAM" id="SSF49503">
    <property type="entry name" value="Cupredoxins"/>
    <property type="match status" value="1"/>
</dbReference>
<dbReference type="Pfam" id="PF00127">
    <property type="entry name" value="Copper-bind"/>
    <property type="match status" value="1"/>
</dbReference>
<dbReference type="GO" id="GO:0005507">
    <property type="term" value="F:copper ion binding"/>
    <property type="evidence" value="ECO:0007669"/>
    <property type="project" value="InterPro"/>
</dbReference>
<feature type="binding site" evidence="7">
    <location>
        <position position="190"/>
    </location>
    <ligand>
        <name>Cu cation</name>
        <dbReference type="ChEBI" id="CHEBI:23378"/>
    </ligand>
</feature>
<keyword evidence="5" id="KW-0249">Electron transport</keyword>
<dbReference type="InterPro" id="IPR006311">
    <property type="entry name" value="TAT_signal"/>
</dbReference>
<comment type="cofactor">
    <cofactor evidence="7">
        <name>Cu cation</name>
        <dbReference type="ChEBI" id="CHEBI:23378"/>
    </cofactor>
    <text evidence="7">Binds 1 copper ion per subunit.</text>
</comment>
<dbReference type="Proteomes" id="UP000216308">
    <property type="component" value="Unassembled WGS sequence"/>
</dbReference>
<dbReference type="CDD" id="cd04220">
    <property type="entry name" value="Halocyanin"/>
    <property type="match status" value="1"/>
</dbReference>
<evidence type="ECO:0000256" key="6">
    <source>
        <dbReference type="ARBA" id="ARBA00023008"/>
    </source>
</evidence>
<keyword evidence="6 7" id="KW-0186">Copper</keyword>
<dbReference type="PROSITE" id="PS51318">
    <property type="entry name" value="TAT"/>
    <property type="match status" value="1"/>
</dbReference>
<dbReference type="EMBL" id="NHPJ01000050">
    <property type="protein sequence ID" value="OYR57939.1"/>
    <property type="molecule type" value="Genomic_DNA"/>
</dbReference>
<dbReference type="InterPro" id="IPR000923">
    <property type="entry name" value="BlueCu_1"/>
</dbReference>
<comment type="caution">
    <text evidence="10">The sequence shown here is derived from an EMBL/GenBank/DDBJ whole genome shotgun (WGS) entry which is preliminary data.</text>
</comment>
<reference evidence="10 11" key="1">
    <citation type="journal article" date="2014" name="Front. Microbiol.">
        <title>Population and genomic analysis of the genus Halorubrum.</title>
        <authorList>
            <person name="Fullmer M.S."/>
            <person name="Soucy S.M."/>
            <person name="Swithers K.S."/>
            <person name="Makkay A.M."/>
            <person name="Wheeler R."/>
            <person name="Ventosa A."/>
            <person name="Gogarten J.P."/>
            <person name="Papke R.T."/>
        </authorList>
    </citation>
    <scope>NUCLEOTIDE SEQUENCE [LARGE SCALE GENOMIC DNA]</scope>
    <source>
        <strain evidence="10 11">Cb34</strain>
    </source>
</reference>
<evidence type="ECO:0000256" key="5">
    <source>
        <dbReference type="ARBA" id="ARBA00022982"/>
    </source>
</evidence>